<feature type="compositionally biased region" description="Basic and acidic residues" evidence="1">
    <location>
        <begin position="21"/>
        <end position="31"/>
    </location>
</feature>
<organism evidence="2 3">
    <name type="scientific">Nonomuraea jiangxiensis</name>
    <dbReference type="NCBI Taxonomy" id="633440"/>
    <lineage>
        <taxon>Bacteria</taxon>
        <taxon>Bacillati</taxon>
        <taxon>Actinomycetota</taxon>
        <taxon>Actinomycetes</taxon>
        <taxon>Streptosporangiales</taxon>
        <taxon>Streptosporangiaceae</taxon>
        <taxon>Nonomuraea</taxon>
    </lineage>
</organism>
<evidence type="ECO:0000313" key="2">
    <source>
        <dbReference type="EMBL" id="SDK70227.1"/>
    </source>
</evidence>
<evidence type="ECO:0000313" key="3">
    <source>
        <dbReference type="Proteomes" id="UP000199202"/>
    </source>
</evidence>
<dbReference type="AlphaFoldDB" id="A0A1G9E2C0"/>
<protein>
    <recommendedName>
        <fullName evidence="4">Phage integrase family protein</fullName>
    </recommendedName>
</protein>
<gene>
    <name evidence="2" type="ORF">SAMN05421869_11816</name>
</gene>
<dbReference type="EMBL" id="FNDJ01000018">
    <property type="protein sequence ID" value="SDK70227.1"/>
    <property type="molecule type" value="Genomic_DNA"/>
</dbReference>
<name>A0A1G9E2C0_9ACTN</name>
<dbReference type="Proteomes" id="UP000199202">
    <property type="component" value="Unassembled WGS sequence"/>
</dbReference>
<feature type="region of interest" description="Disordered" evidence="1">
    <location>
        <begin position="21"/>
        <end position="53"/>
    </location>
</feature>
<keyword evidence="3" id="KW-1185">Reference proteome</keyword>
<sequence length="53" mass="5775">MQRMGHDSVRAALIYQHSTAEADRKIADSMNDKINQSNPDDEGGSSGVLTRVT</sequence>
<evidence type="ECO:0000256" key="1">
    <source>
        <dbReference type="SAM" id="MobiDB-lite"/>
    </source>
</evidence>
<evidence type="ECO:0008006" key="4">
    <source>
        <dbReference type="Google" id="ProtNLM"/>
    </source>
</evidence>
<reference evidence="2 3" key="1">
    <citation type="submission" date="2016-10" db="EMBL/GenBank/DDBJ databases">
        <authorList>
            <person name="de Groot N.N."/>
        </authorList>
    </citation>
    <scope>NUCLEOTIDE SEQUENCE [LARGE SCALE GENOMIC DNA]</scope>
    <source>
        <strain evidence="2 3">CGMCC 4.6533</strain>
    </source>
</reference>
<accession>A0A1G9E2C0</accession>
<proteinExistence type="predicted"/>